<evidence type="ECO:0000313" key="2">
    <source>
        <dbReference type="Proteomes" id="UP001187192"/>
    </source>
</evidence>
<dbReference type="AlphaFoldDB" id="A0AA88J9Q9"/>
<evidence type="ECO:0000313" key="1">
    <source>
        <dbReference type="EMBL" id="GMN66409.1"/>
    </source>
</evidence>
<protein>
    <submittedName>
        <fullName evidence="1">Uncharacterized protein</fullName>
    </submittedName>
</protein>
<organism evidence="1 2">
    <name type="scientific">Ficus carica</name>
    <name type="common">Common fig</name>
    <dbReference type="NCBI Taxonomy" id="3494"/>
    <lineage>
        <taxon>Eukaryota</taxon>
        <taxon>Viridiplantae</taxon>
        <taxon>Streptophyta</taxon>
        <taxon>Embryophyta</taxon>
        <taxon>Tracheophyta</taxon>
        <taxon>Spermatophyta</taxon>
        <taxon>Magnoliopsida</taxon>
        <taxon>eudicotyledons</taxon>
        <taxon>Gunneridae</taxon>
        <taxon>Pentapetalae</taxon>
        <taxon>rosids</taxon>
        <taxon>fabids</taxon>
        <taxon>Rosales</taxon>
        <taxon>Moraceae</taxon>
        <taxon>Ficeae</taxon>
        <taxon>Ficus</taxon>
    </lineage>
</organism>
<dbReference type="Proteomes" id="UP001187192">
    <property type="component" value="Unassembled WGS sequence"/>
</dbReference>
<name>A0AA88J9Q9_FICCA</name>
<gene>
    <name evidence="1" type="ORF">TIFTF001_035473</name>
</gene>
<reference evidence="1" key="1">
    <citation type="submission" date="2023-07" db="EMBL/GenBank/DDBJ databases">
        <title>draft genome sequence of fig (Ficus carica).</title>
        <authorList>
            <person name="Takahashi T."/>
            <person name="Nishimura K."/>
        </authorList>
    </citation>
    <scope>NUCLEOTIDE SEQUENCE</scope>
</reference>
<dbReference type="EMBL" id="BTGU01000321">
    <property type="protein sequence ID" value="GMN66409.1"/>
    <property type="molecule type" value="Genomic_DNA"/>
</dbReference>
<accession>A0AA88J9Q9</accession>
<proteinExistence type="predicted"/>
<comment type="caution">
    <text evidence="1">The sequence shown here is derived from an EMBL/GenBank/DDBJ whole genome shotgun (WGS) entry which is preliminary data.</text>
</comment>
<keyword evidence="2" id="KW-1185">Reference proteome</keyword>
<feature type="non-terminal residue" evidence="1">
    <location>
        <position position="1"/>
    </location>
</feature>
<sequence length="29" mass="3426">LFLSPPRGIDRPNCDTIDRLFLYTFGRNQ</sequence>